<dbReference type="CDD" id="cd00090">
    <property type="entry name" value="HTH_ARSR"/>
    <property type="match status" value="1"/>
</dbReference>
<protein>
    <submittedName>
        <fullName evidence="5">AsnC family transcriptional regulator</fullName>
    </submittedName>
</protein>
<dbReference type="SMART" id="SM00344">
    <property type="entry name" value="HTH_ASNC"/>
    <property type="match status" value="1"/>
</dbReference>
<evidence type="ECO:0000256" key="1">
    <source>
        <dbReference type="ARBA" id="ARBA00023015"/>
    </source>
</evidence>
<dbReference type="InterPro" id="IPR011008">
    <property type="entry name" value="Dimeric_a/b-barrel"/>
</dbReference>
<dbReference type="Pfam" id="PF13412">
    <property type="entry name" value="HTH_24"/>
    <property type="match status" value="1"/>
</dbReference>
<dbReference type="RefSeq" id="WP_019171665.1">
    <property type="nucleotide sequence ID" value="NZ_QGGG01000005.1"/>
</dbReference>
<sequence>MLDRIDRKILAILQQDARITNLELAERVGLSPAPCLRRVRALEESGIIRQYAALLDPARIGMGLYVIVELRLKEQTREFFERFEKRVLKFPEVTECFLIAGEWDYSLRVIAADLASYQSFLLDRLMFGDSDVASFRTTVIMKKVKSTTSLDVQAIQVKAS</sequence>
<dbReference type="Gene3D" id="1.10.10.10">
    <property type="entry name" value="Winged helix-like DNA-binding domain superfamily/Winged helix DNA-binding domain"/>
    <property type="match status" value="1"/>
</dbReference>
<dbReference type="FunFam" id="1.10.10.10:FF:000186">
    <property type="entry name" value="AsnC family transcriptional regulator"/>
    <property type="match status" value="1"/>
</dbReference>
<dbReference type="AlphaFoldDB" id="A0A316C4J2"/>
<dbReference type="InterPro" id="IPR019887">
    <property type="entry name" value="Tscrpt_reg_AsnC/Lrp_C"/>
</dbReference>
<name>A0A316C4J2_PSESE</name>
<evidence type="ECO:0000256" key="2">
    <source>
        <dbReference type="ARBA" id="ARBA00023125"/>
    </source>
</evidence>
<reference evidence="5 6" key="1">
    <citation type="submission" date="2018-05" db="EMBL/GenBank/DDBJ databases">
        <title>Genomic Encyclopedia of Type Strains, Phase IV (KMG-IV): sequencing the most valuable type-strain genomes for metagenomic binning, comparative biology and taxonomic classification.</title>
        <authorList>
            <person name="Goeker M."/>
        </authorList>
    </citation>
    <scope>NUCLEOTIDE SEQUENCE [LARGE SCALE GENOMIC DNA]</scope>
    <source>
        <strain evidence="5 6">DSM 6986</strain>
    </source>
</reference>
<dbReference type="GO" id="GO:0005829">
    <property type="term" value="C:cytosol"/>
    <property type="evidence" value="ECO:0007669"/>
    <property type="project" value="TreeGrafter"/>
</dbReference>
<dbReference type="Gene3D" id="3.30.70.920">
    <property type="match status" value="1"/>
</dbReference>
<dbReference type="EMBL" id="QGGG01000005">
    <property type="protein sequence ID" value="PWJ84478.1"/>
    <property type="molecule type" value="Genomic_DNA"/>
</dbReference>
<evidence type="ECO:0000259" key="4">
    <source>
        <dbReference type="PROSITE" id="PS50956"/>
    </source>
</evidence>
<dbReference type="PANTHER" id="PTHR30154">
    <property type="entry name" value="LEUCINE-RESPONSIVE REGULATORY PROTEIN"/>
    <property type="match status" value="1"/>
</dbReference>
<evidence type="ECO:0000313" key="6">
    <source>
        <dbReference type="Proteomes" id="UP000245396"/>
    </source>
</evidence>
<dbReference type="Proteomes" id="UP000245396">
    <property type="component" value="Unassembled WGS sequence"/>
</dbReference>
<accession>A0A316C4J2</accession>
<dbReference type="InterPro" id="IPR000485">
    <property type="entry name" value="AsnC-type_HTH_dom"/>
</dbReference>
<gene>
    <name evidence="5" type="ORF">C7441_10594</name>
</gene>
<dbReference type="InterPro" id="IPR036388">
    <property type="entry name" value="WH-like_DNA-bd_sf"/>
</dbReference>
<evidence type="ECO:0000313" key="5">
    <source>
        <dbReference type="EMBL" id="PWJ84478.1"/>
    </source>
</evidence>
<proteinExistence type="predicted"/>
<dbReference type="GO" id="GO:0043200">
    <property type="term" value="P:response to amino acid"/>
    <property type="evidence" value="ECO:0007669"/>
    <property type="project" value="TreeGrafter"/>
</dbReference>
<dbReference type="InterPro" id="IPR011991">
    <property type="entry name" value="ArsR-like_HTH"/>
</dbReference>
<keyword evidence="2" id="KW-0238">DNA-binding</keyword>
<dbReference type="PANTHER" id="PTHR30154:SF34">
    <property type="entry name" value="TRANSCRIPTIONAL REGULATOR AZLB"/>
    <property type="match status" value="1"/>
</dbReference>
<dbReference type="OrthoDB" id="9811243at2"/>
<dbReference type="InterPro" id="IPR036390">
    <property type="entry name" value="WH_DNA-bd_sf"/>
</dbReference>
<dbReference type="GO" id="GO:0006355">
    <property type="term" value="P:regulation of DNA-templated transcription"/>
    <property type="evidence" value="ECO:0007669"/>
    <property type="project" value="UniProtKB-ARBA"/>
</dbReference>
<dbReference type="SUPFAM" id="SSF54909">
    <property type="entry name" value="Dimeric alpha+beta barrel"/>
    <property type="match status" value="1"/>
</dbReference>
<dbReference type="SUPFAM" id="SSF46785">
    <property type="entry name" value="Winged helix' DNA-binding domain"/>
    <property type="match status" value="1"/>
</dbReference>
<dbReference type="PROSITE" id="PS50956">
    <property type="entry name" value="HTH_ASNC_2"/>
    <property type="match status" value="1"/>
</dbReference>
<organism evidence="5 6">
    <name type="scientific">Pseudaminobacter salicylatoxidans</name>
    <dbReference type="NCBI Taxonomy" id="93369"/>
    <lineage>
        <taxon>Bacteria</taxon>
        <taxon>Pseudomonadati</taxon>
        <taxon>Pseudomonadota</taxon>
        <taxon>Alphaproteobacteria</taxon>
        <taxon>Hyphomicrobiales</taxon>
        <taxon>Phyllobacteriaceae</taxon>
        <taxon>Pseudaminobacter</taxon>
    </lineage>
</organism>
<dbReference type="PROSITE" id="PS00519">
    <property type="entry name" value="HTH_ASNC_1"/>
    <property type="match status" value="1"/>
</dbReference>
<dbReference type="InterPro" id="IPR019888">
    <property type="entry name" value="Tscrpt_reg_AsnC-like"/>
</dbReference>
<dbReference type="InterPro" id="IPR019885">
    <property type="entry name" value="Tscrpt_reg_HTH_AsnC-type_CS"/>
</dbReference>
<dbReference type="Pfam" id="PF01037">
    <property type="entry name" value="AsnC_trans_reg"/>
    <property type="match status" value="1"/>
</dbReference>
<evidence type="ECO:0000256" key="3">
    <source>
        <dbReference type="ARBA" id="ARBA00023163"/>
    </source>
</evidence>
<dbReference type="PRINTS" id="PR00033">
    <property type="entry name" value="HTHASNC"/>
</dbReference>
<keyword evidence="3" id="KW-0804">Transcription</keyword>
<keyword evidence="6" id="KW-1185">Reference proteome</keyword>
<keyword evidence="1" id="KW-0805">Transcription regulation</keyword>
<feature type="domain" description="HTH asnC-type" evidence="4">
    <location>
        <begin position="2"/>
        <end position="63"/>
    </location>
</feature>
<dbReference type="STRING" id="1192868.GCA_000304395_02058"/>
<dbReference type="GO" id="GO:0043565">
    <property type="term" value="F:sequence-specific DNA binding"/>
    <property type="evidence" value="ECO:0007669"/>
    <property type="project" value="InterPro"/>
</dbReference>
<comment type="caution">
    <text evidence="5">The sequence shown here is derived from an EMBL/GenBank/DDBJ whole genome shotgun (WGS) entry which is preliminary data.</text>
</comment>